<evidence type="ECO:0000313" key="3">
    <source>
        <dbReference type="Proteomes" id="UP000229574"/>
    </source>
</evidence>
<dbReference type="PANTHER" id="PTHR34610">
    <property type="entry name" value="SSL7007 PROTEIN"/>
    <property type="match status" value="1"/>
</dbReference>
<dbReference type="NCBIfam" id="TIGR00305">
    <property type="entry name" value="putative toxin-antitoxin system toxin component, PIN family"/>
    <property type="match status" value="1"/>
</dbReference>
<evidence type="ECO:0000313" key="2">
    <source>
        <dbReference type="EMBL" id="PIS17943.1"/>
    </source>
</evidence>
<dbReference type="SMART" id="SM00670">
    <property type="entry name" value="PINc"/>
    <property type="match status" value="1"/>
</dbReference>
<dbReference type="PANTHER" id="PTHR34610:SF4">
    <property type="entry name" value="SLL8027 PROTEIN"/>
    <property type="match status" value="1"/>
</dbReference>
<reference evidence="3" key="1">
    <citation type="submission" date="2017-09" db="EMBL/GenBank/DDBJ databases">
        <title>Depth-based differentiation of microbial function through sediment-hosted aquifers and enrichment of novel symbionts in the deep terrestrial subsurface.</title>
        <authorList>
            <person name="Probst A.J."/>
            <person name="Ladd B."/>
            <person name="Jarett J.K."/>
            <person name="Geller-Mcgrath D.E."/>
            <person name="Sieber C.M.K."/>
            <person name="Emerson J.B."/>
            <person name="Anantharaman K."/>
            <person name="Thomas B.C."/>
            <person name="Malmstrom R."/>
            <person name="Stieglmeier M."/>
            <person name="Klingl A."/>
            <person name="Woyke T."/>
            <person name="Ryan C.M."/>
            <person name="Banfield J.F."/>
        </authorList>
    </citation>
    <scope>NUCLEOTIDE SEQUENCE [LARGE SCALE GENOMIC DNA]</scope>
</reference>
<sequence>MYTTKPLVVLDTNVYVSALLLPQSIPGKIIQFWFNQSFKIIISDPAISELIRVFSRSKFTDQFSLSPISVETLIKNIKFKTIVVNRLKKPKVAIRDPKDTVILATAIDGHADYLVTGDQDLLVLVNHKSIKPLKIISPTEFLQLFDSDIMI</sequence>
<gene>
    <name evidence="2" type="ORF">COT54_01965</name>
</gene>
<dbReference type="SUPFAM" id="SSF88723">
    <property type="entry name" value="PIN domain-like"/>
    <property type="match status" value="1"/>
</dbReference>
<evidence type="ECO:0000259" key="1">
    <source>
        <dbReference type="SMART" id="SM00670"/>
    </source>
</evidence>
<dbReference type="InterPro" id="IPR029060">
    <property type="entry name" value="PIN-like_dom_sf"/>
</dbReference>
<dbReference type="InterPro" id="IPR002850">
    <property type="entry name" value="PIN_toxin-like"/>
</dbReference>
<comment type="caution">
    <text evidence="2">The sequence shown here is derived from an EMBL/GenBank/DDBJ whole genome shotgun (WGS) entry which is preliminary data.</text>
</comment>
<feature type="domain" description="PIN" evidence="1">
    <location>
        <begin position="6"/>
        <end position="123"/>
    </location>
</feature>
<proteinExistence type="predicted"/>
<dbReference type="AlphaFoldDB" id="A0A2H0WZ42"/>
<dbReference type="Pfam" id="PF13470">
    <property type="entry name" value="PIN_3"/>
    <property type="match status" value="1"/>
</dbReference>
<protein>
    <submittedName>
        <fullName evidence="2">Putative toxin-antitoxin system toxin component, PIN family</fullName>
    </submittedName>
</protein>
<organism evidence="2 3">
    <name type="scientific">Candidatus Collierbacteria bacterium CG09_land_8_20_14_0_10_46_12</name>
    <dbReference type="NCBI Taxonomy" id="1974533"/>
    <lineage>
        <taxon>Bacteria</taxon>
        <taxon>Candidatus Collieribacteriota</taxon>
    </lineage>
</organism>
<name>A0A2H0WZ42_9BACT</name>
<dbReference type="Gene3D" id="3.40.50.1010">
    <property type="entry name" value="5'-nuclease"/>
    <property type="match status" value="1"/>
</dbReference>
<dbReference type="InterPro" id="IPR002716">
    <property type="entry name" value="PIN_dom"/>
</dbReference>
<dbReference type="EMBL" id="PEYY01000081">
    <property type="protein sequence ID" value="PIS17943.1"/>
    <property type="molecule type" value="Genomic_DNA"/>
</dbReference>
<dbReference type="Proteomes" id="UP000229574">
    <property type="component" value="Unassembled WGS sequence"/>
</dbReference>
<accession>A0A2H0WZ42</accession>